<evidence type="ECO:0000313" key="7">
    <source>
        <dbReference type="EMBL" id="CAE0585283.1"/>
    </source>
</evidence>
<keyword evidence="3" id="KW-0067">ATP-binding</keyword>
<dbReference type="PROSITE" id="PS00211">
    <property type="entry name" value="ABC_TRANSPORTER_1"/>
    <property type="match status" value="1"/>
</dbReference>
<dbReference type="AlphaFoldDB" id="A0A7S3TIF7"/>
<dbReference type="SMART" id="SM00382">
    <property type="entry name" value="AAA"/>
    <property type="match status" value="1"/>
</dbReference>
<accession>A0A7S3TIF7</accession>
<dbReference type="Pfam" id="PF12848">
    <property type="entry name" value="ABC_tran_Xtn"/>
    <property type="match status" value="1"/>
</dbReference>
<reference evidence="7" key="1">
    <citation type="submission" date="2021-01" db="EMBL/GenBank/DDBJ databases">
        <authorList>
            <person name="Corre E."/>
            <person name="Pelletier E."/>
            <person name="Niang G."/>
            <person name="Scheremetjew M."/>
            <person name="Finn R."/>
            <person name="Kale V."/>
            <person name="Holt S."/>
            <person name="Cochrane G."/>
            <person name="Meng A."/>
            <person name="Brown T."/>
            <person name="Cohen L."/>
        </authorList>
    </citation>
    <scope>NUCLEOTIDE SEQUENCE</scope>
    <source>
        <strain evidence="7">379</strain>
    </source>
</reference>
<dbReference type="InterPro" id="IPR032781">
    <property type="entry name" value="ABC_tran_Xtn"/>
</dbReference>
<dbReference type="PROSITE" id="PS50893">
    <property type="entry name" value="ABC_TRANSPORTER_2"/>
    <property type="match status" value="1"/>
</dbReference>
<evidence type="ECO:0000256" key="4">
    <source>
        <dbReference type="SAM" id="Coils"/>
    </source>
</evidence>
<dbReference type="EMBL" id="HBIR01050010">
    <property type="protein sequence ID" value="CAE0585283.1"/>
    <property type="molecule type" value="Transcribed_RNA"/>
</dbReference>
<evidence type="ECO:0000256" key="5">
    <source>
        <dbReference type="SAM" id="MobiDB-lite"/>
    </source>
</evidence>
<dbReference type="CDD" id="cd03221">
    <property type="entry name" value="ABCF_EF-3"/>
    <property type="match status" value="1"/>
</dbReference>
<evidence type="ECO:0000256" key="3">
    <source>
        <dbReference type="ARBA" id="ARBA00022840"/>
    </source>
</evidence>
<sequence>MLFDVPVHELTAGDGDKALLTADGGRNRGHGADFGHLKNRLRLRSGGRYAMIGRNGCGKSTLLRALASGTLPEWPGSIRTFLVEQDHRIDPEQQVIEAVLSADSRVSDLQAEAARLERESAEARESATERLCEIYEALEELDAESEGLRRHRVEAILGGLGFTAEMQGAAVGELSGGWQARLAMASALFVEPELLLLDEPTNHLDLRGLRWLQRYLRDEFRGTMLVVAHDRAFLDAVATDIILFEGVKGTLTYFHGTLEEFETRTADSSAAMQRQVAALERKKKHIEQSVDKMKQAAAGKHGDQKKSDLVASREKKLGRMGLEKTADGKKFNAQKHGIRAGAANHNDGESKGSGTMRKMVGTSLLPKSAPELKWGFGDSAPLGLSDDAPLLELRSVGFAYPGGGQPTLFSGVELSLGSRCRVALVGRNGTGKSSLMRLLTGEAEPSAGEVWRHRGLRVAHYSQHLAESLDKEARSGCASSSSSSLHGTFSDPSHRRRGAGLPGSRRRLAPPGPPLALHLPNGQPLLPPRSARTSCPTPRTRTSGASWARLASTAGPAGWPPSPSRRLAEGSACASSSRAWRWRRRISCCSTSRPTTSTSTRSTP</sequence>
<dbReference type="Pfam" id="PF00005">
    <property type="entry name" value="ABC_tran"/>
    <property type="match status" value="2"/>
</dbReference>
<feature type="compositionally biased region" description="Low complexity" evidence="5">
    <location>
        <begin position="528"/>
        <end position="543"/>
    </location>
</feature>
<dbReference type="PANTHER" id="PTHR19211:SF14">
    <property type="entry name" value="ATP-BINDING CASSETTE SUB-FAMILY F MEMBER 1"/>
    <property type="match status" value="1"/>
</dbReference>
<evidence type="ECO:0000256" key="2">
    <source>
        <dbReference type="ARBA" id="ARBA00022741"/>
    </source>
</evidence>
<dbReference type="InterPro" id="IPR003439">
    <property type="entry name" value="ABC_transporter-like_ATP-bd"/>
</dbReference>
<dbReference type="GO" id="GO:0016887">
    <property type="term" value="F:ATP hydrolysis activity"/>
    <property type="evidence" value="ECO:0007669"/>
    <property type="project" value="InterPro"/>
</dbReference>
<dbReference type="InterPro" id="IPR027417">
    <property type="entry name" value="P-loop_NTPase"/>
</dbReference>
<keyword evidence="1" id="KW-0677">Repeat</keyword>
<feature type="compositionally biased region" description="Basic and acidic residues" evidence="5">
    <location>
        <begin position="286"/>
        <end position="310"/>
    </location>
</feature>
<feature type="domain" description="ABC transporter" evidence="6">
    <location>
        <begin position="19"/>
        <end position="274"/>
    </location>
</feature>
<feature type="region of interest" description="Disordered" evidence="5">
    <location>
        <begin position="472"/>
        <end position="578"/>
    </location>
</feature>
<feature type="coiled-coil region" evidence="4">
    <location>
        <begin position="99"/>
        <end position="126"/>
    </location>
</feature>
<dbReference type="InterPro" id="IPR050611">
    <property type="entry name" value="ABCF"/>
</dbReference>
<organism evidence="7">
    <name type="scientific">Emiliania huxleyi</name>
    <name type="common">Coccolithophore</name>
    <name type="synonym">Pontosphaera huxleyi</name>
    <dbReference type="NCBI Taxonomy" id="2903"/>
    <lineage>
        <taxon>Eukaryota</taxon>
        <taxon>Haptista</taxon>
        <taxon>Haptophyta</taxon>
        <taxon>Prymnesiophyceae</taxon>
        <taxon>Isochrysidales</taxon>
        <taxon>Noelaerhabdaceae</taxon>
        <taxon>Emiliania</taxon>
    </lineage>
</organism>
<dbReference type="GO" id="GO:0005524">
    <property type="term" value="F:ATP binding"/>
    <property type="evidence" value="ECO:0007669"/>
    <property type="project" value="UniProtKB-KW"/>
</dbReference>
<dbReference type="Gene3D" id="3.40.50.300">
    <property type="entry name" value="P-loop containing nucleotide triphosphate hydrolases"/>
    <property type="match status" value="2"/>
</dbReference>
<dbReference type="PANTHER" id="PTHR19211">
    <property type="entry name" value="ATP-BINDING TRANSPORT PROTEIN-RELATED"/>
    <property type="match status" value="1"/>
</dbReference>
<keyword evidence="4" id="KW-0175">Coiled coil</keyword>
<feature type="region of interest" description="Disordered" evidence="5">
    <location>
        <begin position="282"/>
        <end position="310"/>
    </location>
</feature>
<keyword evidence="2" id="KW-0547">Nucleotide-binding</keyword>
<feature type="compositionally biased region" description="Basic residues" evidence="5">
    <location>
        <begin position="494"/>
        <end position="508"/>
    </location>
</feature>
<name>A0A7S3TIF7_EMIHU</name>
<protein>
    <recommendedName>
        <fullName evidence="6">ABC transporter domain-containing protein</fullName>
    </recommendedName>
</protein>
<dbReference type="SUPFAM" id="SSF52540">
    <property type="entry name" value="P-loop containing nucleoside triphosphate hydrolases"/>
    <property type="match status" value="2"/>
</dbReference>
<dbReference type="InterPro" id="IPR003593">
    <property type="entry name" value="AAA+_ATPase"/>
</dbReference>
<evidence type="ECO:0000259" key="6">
    <source>
        <dbReference type="PROSITE" id="PS50893"/>
    </source>
</evidence>
<gene>
    <name evidence="7" type="ORF">EHUX00137_LOCUS39041</name>
</gene>
<evidence type="ECO:0000256" key="1">
    <source>
        <dbReference type="ARBA" id="ARBA00022737"/>
    </source>
</evidence>
<dbReference type="FunFam" id="3.40.50.300:FF:000011">
    <property type="entry name" value="Putative ABC transporter ATP-binding component"/>
    <property type="match status" value="1"/>
</dbReference>
<proteinExistence type="predicted"/>
<feature type="region of interest" description="Disordered" evidence="5">
    <location>
        <begin position="322"/>
        <end position="355"/>
    </location>
</feature>
<dbReference type="InterPro" id="IPR017871">
    <property type="entry name" value="ABC_transporter-like_CS"/>
</dbReference>